<name>A0ABT2JGJ5_9PSEU</name>
<evidence type="ECO:0000313" key="4">
    <source>
        <dbReference type="Proteomes" id="UP001156441"/>
    </source>
</evidence>
<sequence>MIRHRRTSAVFALCCAVSVALVGCEGSSVGGADTTANQEDVFTGTKKIDVDGKSVNVSCSGEAAEGEPVVVLLHGGGDDVEDLAGIQEALSAENRVCSYDRLGAGASDKPDGPQTMETTGNVLTAVLDEVAGDAPAVLAGHSLGGLIIGRYAPEHQDRVAGLVLMDATSPTQRADLLREIPESATGPAVQLRDGNLAGFDGQNPELLKITDGEVRSAGDVPVEVIQHGQQYLAQGVPEYGPGLEQAWADGQRKWLALSSDSNLSTAEGSGHHVYRDAPDLVVEKIQKVAGQVAEQG</sequence>
<feature type="domain" description="AB hydrolase-1" evidence="2">
    <location>
        <begin position="68"/>
        <end position="170"/>
    </location>
</feature>
<protein>
    <submittedName>
        <fullName evidence="3">Alpha/beta hydrolase</fullName>
    </submittedName>
</protein>
<evidence type="ECO:0000256" key="1">
    <source>
        <dbReference type="SAM" id="SignalP"/>
    </source>
</evidence>
<dbReference type="PANTHER" id="PTHR46438:SF11">
    <property type="entry name" value="LIPASE-RELATED"/>
    <property type="match status" value="1"/>
</dbReference>
<keyword evidence="1" id="KW-0732">Signal</keyword>
<gene>
    <name evidence="3" type="ORF">JT362_26380</name>
</gene>
<reference evidence="3 4" key="1">
    <citation type="submission" date="2021-02" db="EMBL/GenBank/DDBJ databases">
        <title>Actinophytocola xerophila sp. nov., isolated from soil of cotton cropping field.</title>
        <authorList>
            <person name="Huang R."/>
            <person name="Chen X."/>
            <person name="Ge X."/>
            <person name="Liu W."/>
        </authorList>
    </citation>
    <scope>NUCLEOTIDE SEQUENCE [LARGE SCALE GENOMIC DNA]</scope>
    <source>
        <strain evidence="3 4">S1-96</strain>
    </source>
</reference>
<dbReference type="Gene3D" id="3.40.50.1820">
    <property type="entry name" value="alpha/beta hydrolase"/>
    <property type="match status" value="1"/>
</dbReference>
<dbReference type="InterPro" id="IPR029058">
    <property type="entry name" value="AB_hydrolase_fold"/>
</dbReference>
<dbReference type="PANTHER" id="PTHR46438">
    <property type="entry name" value="ALPHA/BETA-HYDROLASES SUPERFAMILY PROTEIN"/>
    <property type="match status" value="1"/>
</dbReference>
<dbReference type="PROSITE" id="PS51257">
    <property type="entry name" value="PROKAR_LIPOPROTEIN"/>
    <property type="match status" value="1"/>
</dbReference>
<keyword evidence="4" id="KW-1185">Reference proteome</keyword>
<dbReference type="SUPFAM" id="SSF53474">
    <property type="entry name" value="alpha/beta-Hydrolases"/>
    <property type="match status" value="1"/>
</dbReference>
<proteinExistence type="predicted"/>
<keyword evidence="3" id="KW-0378">Hydrolase</keyword>
<comment type="caution">
    <text evidence="3">The sequence shown here is derived from an EMBL/GenBank/DDBJ whole genome shotgun (WGS) entry which is preliminary data.</text>
</comment>
<dbReference type="Proteomes" id="UP001156441">
    <property type="component" value="Unassembled WGS sequence"/>
</dbReference>
<feature type="signal peptide" evidence="1">
    <location>
        <begin position="1"/>
        <end position="22"/>
    </location>
</feature>
<feature type="chain" id="PRO_5047450985" evidence="1">
    <location>
        <begin position="23"/>
        <end position="296"/>
    </location>
</feature>
<dbReference type="Pfam" id="PF00561">
    <property type="entry name" value="Abhydrolase_1"/>
    <property type="match status" value="1"/>
</dbReference>
<evidence type="ECO:0000313" key="3">
    <source>
        <dbReference type="EMBL" id="MCT2586654.1"/>
    </source>
</evidence>
<evidence type="ECO:0000259" key="2">
    <source>
        <dbReference type="Pfam" id="PF00561"/>
    </source>
</evidence>
<dbReference type="InterPro" id="IPR000073">
    <property type="entry name" value="AB_hydrolase_1"/>
</dbReference>
<organism evidence="3 4">
    <name type="scientific">Actinophytocola gossypii</name>
    <dbReference type="NCBI Taxonomy" id="2812003"/>
    <lineage>
        <taxon>Bacteria</taxon>
        <taxon>Bacillati</taxon>
        <taxon>Actinomycetota</taxon>
        <taxon>Actinomycetes</taxon>
        <taxon>Pseudonocardiales</taxon>
        <taxon>Pseudonocardiaceae</taxon>
    </lineage>
</organism>
<accession>A0ABT2JGJ5</accession>
<dbReference type="GO" id="GO:0016787">
    <property type="term" value="F:hydrolase activity"/>
    <property type="evidence" value="ECO:0007669"/>
    <property type="project" value="UniProtKB-KW"/>
</dbReference>
<dbReference type="EMBL" id="JAFFZE010000020">
    <property type="protein sequence ID" value="MCT2586654.1"/>
    <property type="molecule type" value="Genomic_DNA"/>
</dbReference>
<dbReference type="PRINTS" id="PR00111">
    <property type="entry name" value="ABHYDROLASE"/>
</dbReference>